<evidence type="ECO:0000256" key="2">
    <source>
        <dbReference type="ARBA" id="ARBA00001946"/>
    </source>
</evidence>
<accession>A0AA39GX64</accession>
<comment type="catalytic activity">
    <reaction evidence="1 20 21">
        <text>Endonucleolytic cleavage to 5'-phosphomonoester.</text>
        <dbReference type="EC" id="3.1.26.4"/>
    </reaction>
</comment>
<comment type="function">
    <text evidence="15">Catalytic subunit of RNase HII, an endonuclease that specifically degrades the RNA of RNA:DNA hybrids. Participates in DNA replication, possibly by mediating the removal of lagging-strand Okazaki fragment RNA primers during DNA replication. Mediates the excision of single ribonucleotides from DNA:RNA duplexes.</text>
</comment>
<feature type="transmembrane region" description="Helical" evidence="22">
    <location>
        <begin position="588"/>
        <end position="603"/>
    </location>
</feature>
<dbReference type="Proteomes" id="UP001175271">
    <property type="component" value="Unassembled WGS sequence"/>
</dbReference>
<evidence type="ECO:0000256" key="11">
    <source>
        <dbReference type="ARBA" id="ARBA00022989"/>
    </source>
</evidence>
<dbReference type="CDD" id="cd07181">
    <property type="entry name" value="RNase_HII_eukaryota_like"/>
    <property type="match status" value="1"/>
</dbReference>
<keyword evidence="25" id="KW-1185">Reference proteome</keyword>
<proteinExistence type="inferred from homology"/>
<evidence type="ECO:0000256" key="20">
    <source>
        <dbReference type="PROSITE-ProRule" id="PRU01319"/>
    </source>
</evidence>
<dbReference type="Pfam" id="PF01351">
    <property type="entry name" value="RNase_HII"/>
    <property type="match status" value="1"/>
</dbReference>
<comment type="similarity">
    <text evidence="4">Belongs to the RNase HII family. Eukaryotic subfamily.</text>
</comment>
<feature type="domain" description="RNase H type-2" evidence="23">
    <location>
        <begin position="25"/>
        <end position="253"/>
    </location>
</feature>
<comment type="cofactor">
    <cofactor evidence="2">
        <name>Mg(2+)</name>
        <dbReference type="ChEBI" id="CHEBI:18420"/>
    </cofactor>
</comment>
<evidence type="ECO:0000256" key="15">
    <source>
        <dbReference type="ARBA" id="ARBA00024981"/>
    </source>
</evidence>
<evidence type="ECO:0000313" key="25">
    <source>
        <dbReference type="Proteomes" id="UP001175271"/>
    </source>
</evidence>
<comment type="catalytic activity">
    <reaction evidence="14">
        <text>a 1,2-diacyl-sn-glycero-3-phosphocholine(in) = a 1,2-diacyl-sn-glycero-3-phosphocholine(out)</text>
        <dbReference type="Rhea" id="RHEA:38571"/>
        <dbReference type="ChEBI" id="CHEBI:57643"/>
    </reaction>
</comment>
<dbReference type="InterPro" id="IPR036397">
    <property type="entry name" value="RNaseH_sf"/>
</dbReference>
<dbReference type="PROSITE" id="PS51975">
    <property type="entry name" value="RNASE_H_2"/>
    <property type="match status" value="1"/>
</dbReference>
<sequence>MSEASFTSCPTVPSSNFAVFADGRPCVLGIDEAGRGPVLGPMLYACAISPLENAEQLKALGVDDSKALTEEKRAEIFDLMNNDDETKKIVAYATRNLSARMISAAMLRKLKCSLNELSHNSAILLIQKALDMQINVKEIYVDTVGPKGTYQNKLQQRFPGIEIVVSEKADSKYPIVSAASIAAKVTRDQVLNDWSFEEGAVIKVPEDGYGSGYPGDPSTKKFLSNSIDPVFGYSTLVRFSWKTADAALDKAAVKCDWEDHTKVATVKSFFTASSGPAAHSRSAYYRERTMNAIHSPMIAPNDQGEWPALQLRIYTSIASNPDHVVNKGNEVHRIAFLDITESIDKRVQIDVPSHTRNNGTLYAHVFLLPADCKDVDPYKSEWRMVKSVCLTEYRVPSAETFQLMAGSAEPDELSSSQSMRQLRASGTPVTHIRSVLPLTVAAESPLFLKQKVPAEIHQQLQLTVENGLVYYWPFFFINRVSFREKDLVHVKPSTDTVDLQIQYKPVSIGKFRLLISALMTFEAFRDIGFSDRDIDEVKGIYADTSFYLLAATTFVASSHIFFDILAFKNDISFWRNRKNMVGLSTRAVLWRCFSQLIIVVYLFDQKTSLLVLIPSGVGVIVEAWKVTKALRMTITFKSGIPRISYRTASVAEAQTDDFDSEAMKYLIYLLIPLCIGGSLYSLAYIPHKSWYSWIIQCAANGVYAFGFLFMMPQLFLNYKLKSVAHLPWKAFMYKAFNTFIDDMFAFIITMPTAHRMACFRDDFVFLIYLYQRYLYPVDKTRANEFGESFEEQANESKKTK</sequence>
<evidence type="ECO:0000256" key="17">
    <source>
        <dbReference type="ARBA" id="ARBA00036810"/>
    </source>
</evidence>
<dbReference type="PANTHER" id="PTHR21347:SF0">
    <property type="entry name" value="LIPID SCRAMBLASE CLPTM1L"/>
    <property type="match status" value="1"/>
</dbReference>
<comment type="catalytic activity">
    <reaction evidence="16">
        <text>a 1,2-diacyl-sn-glycero-3-phospho-(1D-myo-inositol)(in) = a 1,2-diacyl-sn-glycero-3-phospho-(1D-myo-inositol)(out)</text>
        <dbReference type="Rhea" id="RHEA:38691"/>
        <dbReference type="ChEBI" id="CHEBI:57880"/>
    </reaction>
</comment>
<dbReference type="GO" id="GO:0032299">
    <property type="term" value="C:ribonuclease H2 complex"/>
    <property type="evidence" value="ECO:0007669"/>
    <property type="project" value="UniProtKB-ARBA"/>
</dbReference>
<evidence type="ECO:0000256" key="1">
    <source>
        <dbReference type="ARBA" id="ARBA00000077"/>
    </source>
</evidence>
<dbReference type="PANTHER" id="PTHR21347">
    <property type="entry name" value="CLEFT LIP AND PALATE ASSOCIATED TRANSMEMBRANE PROTEIN-RELATED"/>
    <property type="match status" value="1"/>
</dbReference>
<comment type="cofactor">
    <cofactor evidence="20">
        <name>Mn(2+)</name>
        <dbReference type="ChEBI" id="CHEBI:29035"/>
    </cofactor>
    <cofactor evidence="20">
        <name>Mg(2+)</name>
        <dbReference type="ChEBI" id="CHEBI:18420"/>
    </cofactor>
    <text evidence="20">Manganese or magnesium. Binds 1 divalent metal ion per monomer in the absence of substrate. May bind a second metal ion after substrate binding.</text>
</comment>
<dbReference type="GO" id="GO:0012505">
    <property type="term" value="C:endomembrane system"/>
    <property type="evidence" value="ECO:0007669"/>
    <property type="project" value="TreeGrafter"/>
</dbReference>
<evidence type="ECO:0000256" key="5">
    <source>
        <dbReference type="ARBA" id="ARBA00009310"/>
    </source>
</evidence>
<dbReference type="SUPFAM" id="SSF53098">
    <property type="entry name" value="Ribonuclease H-like"/>
    <property type="match status" value="1"/>
</dbReference>
<dbReference type="AlphaFoldDB" id="A0AA39GX64"/>
<evidence type="ECO:0000256" key="9">
    <source>
        <dbReference type="ARBA" id="ARBA00022759"/>
    </source>
</evidence>
<dbReference type="FunFam" id="1.10.10.460:FF:000001">
    <property type="entry name" value="Ribonuclease"/>
    <property type="match status" value="1"/>
</dbReference>
<keyword evidence="12 22" id="KW-0472">Membrane</keyword>
<dbReference type="GO" id="GO:0003723">
    <property type="term" value="F:RNA binding"/>
    <property type="evidence" value="ECO:0007669"/>
    <property type="project" value="UniProtKB-UniRule"/>
</dbReference>
<comment type="catalytic activity">
    <reaction evidence="13">
        <text>a 1,2-diacyl-sn-glycero-3-phosphoethanolamine(in) = a 1,2-diacyl-sn-glycero-3-phosphoethanolamine(out)</text>
        <dbReference type="Rhea" id="RHEA:38895"/>
        <dbReference type="ChEBI" id="CHEBI:64612"/>
    </reaction>
</comment>
<comment type="catalytic activity">
    <reaction evidence="19">
        <text>a 6-(alpha-D-glucosaminyl)-1-(1,2-diacyl-sn-glycero-3-phospho)-1D-myo-inositol(in) = a 6-(alpha-D-glucosaminyl)-1-(1,2-diacyl-sn-glycero-3-phospho)-1D-myo-inositol(out)</text>
        <dbReference type="Rhea" id="RHEA:71491"/>
        <dbReference type="ChEBI" id="CHEBI:57997"/>
    </reaction>
</comment>
<dbReference type="NCBIfam" id="TIGR00729">
    <property type="entry name" value="ribonuclease HII"/>
    <property type="match status" value="1"/>
</dbReference>
<feature type="binding site" evidence="20">
    <location>
        <position position="31"/>
    </location>
    <ligand>
        <name>a divalent metal cation</name>
        <dbReference type="ChEBI" id="CHEBI:60240"/>
    </ligand>
</feature>
<evidence type="ECO:0000256" key="14">
    <source>
        <dbReference type="ARBA" id="ARBA00024631"/>
    </source>
</evidence>
<evidence type="ECO:0000256" key="12">
    <source>
        <dbReference type="ARBA" id="ARBA00023136"/>
    </source>
</evidence>
<keyword evidence="6 22" id="KW-0812">Transmembrane</keyword>
<evidence type="ECO:0000256" key="6">
    <source>
        <dbReference type="ARBA" id="ARBA00022692"/>
    </source>
</evidence>
<evidence type="ECO:0000256" key="19">
    <source>
        <dbReference type="ARBA" id="ARBA00093208"/>
    </source>
</evidence>
<dbReference type="GO" id="GO:0006401">
    <property type="term" value="P:RNA catabolic process"/>
    <property type="evidence" value="ECO:0007669"/>
    <property type="project" value="UniProtKB-UniRule"/>
</dbReference>
<comment type="catalytic activity">
    <reaction evidence="17">
        <text>6-(alpha-D-glucosaminyl)-(1-octadecanoyl,2-(9Z)-octadecenoyl-sn-glycero-3-phospho)-1D-myo-inositol(in) = 6-(alpha-D-glucosaminyl)-(1-octadecanoyl,2-(9Z)-octadecenoyl-sn-glycero-3-phospho)-1D-myo-inositol(out)</text>
        <dbReference type="Rhea" id="RHEA:71495"/>
        <dbReference type="ChEBI" id="CHEBI:190691"/>
    </reaction>
</comment>
<comment type="function">
    <text evidence="21">Endonuclease that specifically degrades the RNA of RNA-DNA hybrids.</text>
</comment>
<dbReference type="InterPro" id="IPR004649">
    <property type="entry name" value="RNase_H2_suA"/>
</dbReference>
<feature type="binding site" evidence="20">
    <location>
        <position position="32"/>
    </location>
    <ligand>
        <name>a divalent metal cation</name>
        <dbReference type="ChEBI" id="CHEBI:60240"/>
    </ligand>
</feature>
<evidence type="ECO:0000256" key="13">
    <source>
        <dbReference type="ARBA" id="ARBA00024615"/>
    </source>
</evidence>
<dbReference type="Gene3D" id="1.10.10.460">
    <property type="entry name" value="Ribonuclease hii. Domain 2"/>
    <property type="match status" value="1"/>
</dbReference>
<dbReference type="GO" id="GO:0046872">
    <property type="term" value="F:metal ion binding"/>
    <property type="evidence" value="ECO:0007669"/>
    <property type="project" value="UniProtKB-KW"/>
</dbReference>
<dbReference type="GO" id="GO:0016020">
    <property type="term" value="C:membrane"/>
    <property type="evidence" value="ECO:0007669"/>
    <property type="project" value="UniProtKB-SubCell"/>
</dbReference>
<dbReference type="EC" id="3.1.26.4" evidence="21"/>
<evidence type="ECO:0000256" key="4">
    <source>
        <dbReference type="ARBA" id="ARBA00007058"/>
    </source>
</evidence>
<keyword evidence="10 20" id="KW-0378">Hydrolase</keyword>
<evidence type="ECO:0000256" key="10">
    <source>
        <dbReference type="ARBA" id="ARBA00022801"/>
    </source>
</evidence>
<evidence type="ECO:0000256" key="18">
    <source>
        <dbReference type="ARBA" id="ARBA00045827"/>
    </source>
</evidence>
<comment type="caution">
    <text evidence="24">The sequence shown here is derived from an EMBL/GenBank/DDBJ whole genome shotgun (WGS) entry which is preliminary data.</text>
</comment>
<evidence type="ECO:0000259" key="23">
    <source>
        <dbReference type="PROSITE" id="PS51975"/>
    </source>
</evidence>
<comment type="function">
    <text evidence="18">Scramblase that mediates the translocation of glucosaminylphosphatidylinositol (alpha-D-GlcN-(1-6)-(1,2-diacyl-sn-glycero-3-phospho)-1D-myo-inositol, GlcN-PI) across the endoplasmic reticulum (ER) membrane, from the cytosolic leaflet to the luminal leaflet of the ER membrane, where it participates in the biosynthesis of glycosylphosphatidylinositol (GPI). GPI is a lipid glycoconjugate involved in post-translational modification of proteins. Can also translocate 1,2-diacyl-sn-glycero-3-phospho-(1D-myo-inositol) (phosphatidylinositol or PI), as well as several other phospholipids (1,2-diacyl-sn-glycero-3-phosphocholine, 1,2-diacyl-sn-glycero-3-phosphoethanolamine), and N-acetylglucosaminylphosphatidylinositol (GlcNAc-PI) in vitro.</text>
</comment>
<dbReference type="Pfam" id="PF05602">
    <property type="entry name" value="CLPTM1"/>
    <property type="match status" value="1"/>
</dbReference>
<dbReference type="InterPro" id="IPR024567">
    <property type="entry name" value="RNase_HII/HIII_dom"/>
</dbReference>
<evidence type="ECO:0000256" key="8">
    <source>
        <dbReference type="ARBA" id="ARBA00022723"/>
    </source>
</evidence>
<dbReference type="FunFam" id="3.30.420.10:FF:000016">
    <property type="entry name" value="Ribonuclease"/>
    <property type="match status" value="1"/>
</dbReference>
<evidence type="ECO:0000256" key="3">
    <source>
        <dbReference type="ARBA" id="ARBA00004141"/>
    </source>
</evidence>
<dbReference type="GO" id="GO:0004523">
    <property type="term" value="F:RNA-DNA hybrid ribonuclease activity"/>
    <property type="evidence" value="ECO:0007669"/>
    <property type="project" value="UniProtKB-UniRule"/>
</dbReference>
<evidence type="ECO:0000256" key="16">
    <source>
        <dbReference type="ARBA" id="ARBA00035895"/>
    </source>
</evidence>
<keyword evidence="11 22" id="KW-1133">Transmembrane helix</keyword>
<evidence type="ECO:0000256" key="22">
    <source>
        <dbReference type="SAM" id="Phobius"/>
    </source>
</evidence>
<reference evidence="24" key="1">
    <citation type="submission" date="2023-06" db="EMBL/GenBank/DDBJ databases">
        <title>Genomic analysis of the entomopathogenic nematode Steinernema hermaphroditum.</title>
        <authorList>
            <person name="Schwarz E.M."/>
            <person name="Heppert J.K."/>
            <person name="Baniya A."/>
            <person name="Schwartz H.T."/>
            <person name="Tan C.-H."/>
            <person name="Antoshechkin I."/>
            <person name="Sternberg P.W."/>
            <person name="Goodrich-Blair H."/>
            <person name="Dillman A.R."/>
        </authorList>
    </citation>
    <scope>NUCLEOTIDE SEQUENCE</scope>
    <source>
        <strain evidence="24">PS9179</strain>
        <tissue evidence="24">Whole animal</tissue>
    </source>
</reference>
<gene>
    <name evidence="24" type="ORF">QR680_001168</name>
</gene>
<dbReference type="InterPro" id="IPR012337">
    <property type="entry name" value="RNaseH-like_sf"/>
</dbReference>
<dbReference type="EMBL" id="JAUCMV010000005">
    <property type="protein sequence ID" value="KAK0395197.1"/>
    <property type="molecule type" value="Genomic_DNA"/>
</dbReference>
<keyword evidence="8 20" id="KW-0479">Metal-binding</keyword>
<comment type="subcellular location">
    <subcellularLocation>
        <location evidence="3">Membrane</location>
        <topology evidence="3">Multi-pass membrane protein</topology>
    </subcellularLocation>
</comment>
<keyword evidence="9 20" id="KW-0255">Endonuclease</keyword>
<dbReference type="InterPro" id="IPR008429">
    <property type="entry name" value="CLPTM1"/>
</dbReference>
<keyword evidence="7 20" id="KW-0540">Nuclease</keyword>
<comment type="similarity">
    <text evidence="5">Belongs to the CLPTM1 family.</text>
</comment>
<feature type="transmembrane region" description="Helical" evidence="22">
    <location>
        <begin position="546"/>
        <end position="567"/>
    </location>
</feature>
<dbReference type="GO" id="GO:0006298">
    <property type="term" value="P:mismatch repair"/>
    <property type="evidence" value="ECO:0007669"/>
    <property type="project" value="UniProtKB-ARBA"/>
</dbReference>
<name>A0AA39GX64_9BILA</name>
<feature type="transmembrane region" description="Helical" evidence="22">
    <location>
        <begin position="690"/>
        <end position="711"/>
    </location>
</feature>
<feature type="transmembrane region" description="Helical" evidence="22">
    <location>
        <begin position="665"/>
        <end position="684"/>
    </location>
</feature>
<dbReference type="Gene3D" id="3.30.420.10">
    <property type="entry name" value="Ribonuclease H-like superfamily/Ribonuclease H"/>
    <property type="match status" value="1"/>
</dbReference>
<dbReference type="InterPro" id="IPR023160">
    <property type="entry name" value="RNase_HII_hlx-loop-hlx_cap_dom"/>
</dbReference>
<protein>
    <recommendedName>
        <fullName evidence="21">Ribonuclease</fullName>
        <ecNumber evidence="21">3.1.26.4</ecNumber>
    </recommendedName>
</protein>
<evidence type="ECO:0000256" key="7">
    <source>
        <dbReference type="ARBA" id="ARBA00022722"/>
    </source>
</evidence>
<evidence type="ECO:0000256" key="21">
    <source>
        <dbReference type="RuleBase" id="RU003515"/>
    </source>
</evidence>
<organism evidence="24 25">
    <name type="scientific">Steinernema hermaphroditum</name>
    <dbReference type="NCBI Taxonomy" id="289476"/>
    <lineage>
        <taxon>Eukaryota</taxon>
        <taxon>Metazoa</taxon>
        <taxon>Ecdysozoa</taxon>
        <taxon>Nematoda</taxon>
        <taxon>Chromadorea</taxon>
        <taxon>Rhabditida</taxon>
        <taxon>Tylenchina</taxon>
        <taxon>Panagrolaimomorpha</taxon>
        <taxon>Strongyloidoidea</taxon>
        <taxon>Steinernematidae</taxon>
        <taxon>Steinernema</taxon>
    </lineage>
</organism>
<feature type="binding site" evidence="20">
    <location>
        <position position="142"/>
    </location>
    <ligand>
        <name>a divalent metal cation</name>
        <dbReference type="ChEBI" id="CHEBI:60240"/>
    </ligand>
</feature>
<evidence type="ECO:0000313" key="24">
    <source>
        <dbReference type="EMBL" id="KAK0395197.1"/>
    </source>
</evidence>